<reference evidence="1" key="2">
    <citation type="journal article" date="2015" name="Data Brief">
        <title>Shoot transcriptome of the giant reed, Arundo donax.</title>
        <authorList>
            <person name="Barrero R.A."/>
            <person name="Guerrero F.D."/>
            <person name="Moolhuijzen P."/>
            <person name="Goolsby J.A."/>
            <person name="Tidwell J."/>
            <person name="Bellgard S.E."/>
            <person name="Bellgard M.I."/>
        </authorList>
    </citation>
    <scope>NUCLEOTIDE SEQUENCE</scope>
    <source>
        <tissue evidence="1">Shoot tissue taken approximately 20 cm above the soil surface</tissue>
    </source>
</reference>
<organism evidence="1">
    <name type="scientific">Arundo donax</name>
    <name type="common">Giant reed</name>
    <name type="synonym">Donax arundinaceus</name>
    <dbReference type="NCBI Taxonomy" id="35708"/>
    <lineage>
        <taxon>Eukaryota</taxon>
        <taxon>Viridiplantae</taxon>
        <taxon>Streptophyta</taxon>
        <taxon>Embryophyta</taxon>
        <taxon>Tracheophyta</taxon>
        <taxon>Spermatophyta</taxon>
        <taxon>Magnoliopsida</taxon>
        <taxon>Liliopsida</taxon>
        <taxon>Poales</taxon>
        <taxon>Poaceae</taxon>
        <taxon>PACMAD clade</taxon>
        <taxon>Arundinoideae</taxon>
        <taxon>Arundineae</taxon>
        <taxon>Arundo</taxon>
    </lineage>
</organism>
<name>A0A0A9A623_ARUDO</name>
<evidence type="ECO:0000313" key="1">
    <source>
        <dbReference type="EMBL" id="JAD45393.1"/>
    </source>
</evidence>
<proteinExistence type="predicted"/>
<accession>A0A0A9A623</accession>
<dbReference type="EMBL" id="GBRH01252502">
    <property type="protein sequence ID" value="JAD45393.1"/>
    <property type="molecule type" value="Transcribed_RNA"/>
</dbReference>
<sequence length="15" mass="1769">MSSKKIMKLVGIDRY</sequence>
<reference evidence="1" key="1">
    <citation type="submission" date="2014-09" db="EMBL/GenBank/DDBJ databases">
        <authorList>
            <person name="Magalhaes I.L.F."/>
            <person name="Oliveira U."/>
            <person name="Santos F.R."/>
            <person name="Vidigal T.H.D.A."/>
            <person name="Brescovit A.D."/>
            <person name="Santos A.J."/>
        </authorList>
    </citation>
    <scope>NUCLEOTIDE SEQUENCE</scope>
    <source>
        <tissue evidence="1">Shoot tissue taken approximately 20 cm above the soil surface</tissue>
    </source>
</reference>
<protein>
    <submittedName>
        <fullName evidence="1">Uncharacterized protein</fullName>
    </submittedName>
</protein>